<keyword evidence="2" id="KW-0547">Nucleotide-binding</keyword>
<evidence type="ECO:0000256" key="2">
    <source>
        <dbReference type="ARBA" id="ARBA00022741"/>
    </source>
</evidence>
<dbReference type="GO" id="GO:0005525">
    <property type="term" value="F:GTP binding"/>
    <property type="evidence" value="ECO:0007669"/>
    <property type="project" value="UniProtKB-KW"/>
</dbReference>
<keyword evidence="4" id="KW-0342">GTP-binding</keyword>
<dbReference type="RefSeq" id="WP_128915448.1">
    <property type="nucleotide sequence ID" value="NZ_RDSM01000005.1"/>
</dbReference>
<dbReference type="SUPFAM" id="SSF52540">
    <property type="entry name" value="P-loop containing nucleoside triphosphate hydrolases"/>
    <property type="match status" value="1"/>
</dbReference>
<evidence type="ECO:0000313" key="8">
    <source>
        <dbReference type="Proteomes" id="UP000289437"/>
    </source>
</evidence>
<dbReference type="CDD" id="cd09912">
    <property type="entry name" value="DLP_2"/>
    <property type="match status" value="1"/>
</dbReference>
<dbReference type="InterPro" id="IPR027417">
    <property type="entry name" value="P-loop_NTPase"/>
</dbReference>
<dbReference type="PANTHER" id="PTHR10465">
    <property type="entry name" value="TRANSMEMBRANE GTPASE FZO1"/>
    <property type="match status" value="1"/>
</dbReference>
<evidence type="ECO:0000256" key="3">
    <source>
        <dbReference type="ARBA" id="ARBA00022801"/>
    </source>
</evidence>
<evidence type="ECO:0000256" key="1">
    <source>
        <dbReference type="ARBA" id="ARBA00004370"/>
    </source>
</evidence>
<comment type="caution">
    <text evidence="7">The sequence shown here is derived from an EMBL/GenBank/DDBJ whole genome shotgun (WGS) entry which is preliminary data.</text>
</comment>
<evidence type="ECO:0000256" key="5">
    <source>
        <dbReference type="ARBA" id="ARBA00023136"/>
    </source>
</evidence>
<sequence length="655" mass="72448">MSHPSLLTHRQAEFALVADLDRLQALAATIGMPDLAARTAEMRDRITTHKFIIAVVGEFKRGKSTFINALLGKDILPADIAPASATINRITYGLVPSASVIFRGATEEQAIDIARLEHYVTKLTPEAEAMAATVEQANVYYPIPFCKQNIDIIDTPGLSDEIAMSEVTFRLLPRVDAAVFVLMATAPFSQTEASFLELAMTQYGLRSFLFVVTGIDKIRTPGERERILAVVTSRIEDTVARFVATLFPDEHARADFLRTAKTRVFAVSGYDALQAKMNGDEAALQRSGLPVFESALEDFLSSESGLVSLRLAAERINGFAVELTQELNSRLNAALLPIGESFEDDAPHILRSLQWLIADSRTRIEEQRVHASITLRTLITAFPREFERVAEETYPSLNLGVQHLEIPALSSYLRALADHLKTEFDEAIESAASSLLSTLGKGLSPVISNLSLFISIFDRVMLHLSLGFEASLAPAPPSPAPTMASRLGLDAGLEAPETEIIFANLFPDEEEAERCSAFTQSLMFSIDWADDVSITPQAPYGPNFTRSVTDQLRLNNLRGLVRTAFSEATAVYWQRCLPAHRASLNILISHYYAVLDHQFLLALTEVDHQLALANSARERRANSRLADQERFTRFSTEMLSMRQRLQDMQCSINAI</sequence>
<comment type="subcellular location">
    <subcellularLocation>
        <location evidence="1">Membrane</location>
    </subcellularLocation>
</comment>
<reference evidence="7 8" key="1">
    <citation type="submission" date="2018-11" db="EMBL/GenBank/DDBJ databases">
        <authorList>
            <person name="Mardanov A.V."/>
            <person name="Ravin N.V."/>
            <person name="Dedysh S.N."/>
        </authorList>
    </citation>
    <scope>NUCLEOTIDE SEQUENCE [LARGE SCALE GENOMIC DNA]</scope>
    <source>
        <strain evidence="7 8">AF10</strain>
    </source>
</reference>
<protein>
    <submittedName>
        <fullName evidence="7">Putative GTPase</fullName>
    </submittedName>
</protein>
<dbReference type="GO" id="GO:0003924">
    <property type="term" value="F:GTPase activity"/>
    <property type="evidence" value="ECO:0007669"/>
    <property type="project" value="InterPro"/>
</dbReference>
<keyword evidence="5" id="KW-0472">Membrane</keyword>
<evidence type="ECO:0000256" key="4">
    <source>
        <dbReference type="ARBA" id="ARBA00023134"/>
    </source>
</evidence>
<dbReference type="PANTHER" id="PTHR10465:SF0">
    <property type="entry name" value="SARCALUMENIN"/>
    <property type="match status" value="1"/>
</dbReference>
<dbReference type="EMBL" id="RDSM01000005">
    <property type="protein sequence ID" value="RXH54212.1"/>
    <property type="molecule type" value="Genomic_DNA"/>
</dbReference>
<accession>A0A4Q0SV40</accession>
<dbReference type="AlphaFoldDB" id="A0A4Q0SV40"/>
<dbReference type="GO" id="GO:0016020">
    <property type="term" value="C:membrane"/>
    <property type="evidence" value="ECO:0007669"/>
    <property type="project" value="UniProtKB-SubCell"/>
</dbReference>
<dbReference type="InterPro" id="IPR027094">
    <property type="entry name" value="Mitofusin_fam"/>
</dbReference>
<gene>
    <name evidence="7" type="ORF">GRAN_4863</name>
</gene>
<feature type="domain" description="Dynamin N-terminal" evidence="6">
    <location>
        <begin position="53"/>
        <end position="213"/>
    </location>
</feature>
<evidence type="ECO:0000259" key="6">
    <source>
        <dbReference type="Pfam" id="PF00350"/>
    </source>
</evidence>
<evidence type="ECO:0000313" key="7">
    <source>
        <dbReference type="EMBL" id="RXH54212.1"/>
    </source>
</evidence>
<reference evidence="8" key="2">
    <citation type="submission" date="2019-02" db="EMBL/GenBank/DDBJ databases">
        <title>Granulicella sibirica sp. nov., a psychrotolerant acidobacterium isolated from an organic soil layer in forested tundra, West Siberia.</title>
        <authorList>
            <person name="Oshkin I.Y."/>
            <person name="Kulichevskaya I.S."/>
            <person name="Rijpstra W.I.C."/>
            <person name="Sinninghe Damste J.S."/>
            <person name="Rakitin A.L."/>
            <person name="Ravin N.V."/>
            <person name="Dedysh S.N."/>
        </authorList>
    </citation>
    <scope>NUCLEOTIDE SEQUENCE [LARGE SCALE GENOMIC DNA]</scope>
    <source>
        <strain evidence="8">AF10</strain>
    </source>
</reference>
<dbReference type="OrthoDB" id="3650305at2"/>
<dbReference type="Proteomes" id="UP000289437">
    <property type="component" value="Unassembled WGS sequence"/>
</dbReference>
<dbReference type="Gene3D" id="3.40.50.300">
    <property type="entry name" value="P-loop containing nucleotide triphosphate hydrolases"/>
    <property type="match status" value="1"/>
</dbReference>
<keyword evidence="8" id="KW-1185">Reference proteome</keyword>
<organism evidence="7 8">
    <name type="scientific">Granulicella sibirica</name>
    <dbReference type="NCBI Taxonomy" id="2479048"/>
    <lineage>
        <taxon>Bacteria</taxon>
        <taxon>Pseudomonadati</taxon>
        <taxon>Acidobacteriota</taxon>
        <taxon>Terriglobia</taxon>
        <taxon>Terriglobales</taxon>
        <taxon>Acidobacteriaceae</taxon>
        <taxon>Granulicella</taxon>
    </lineage>
</organism>
<proteinExistence type="predicted"/>
<keyword evidence="3" id="KW-0378">Hydrolase</keyword>
<dbReference type="InterPro" id="IPR045063">
    <property type="entry name" value="Dynamin_N"/>
</dbReference>
<dbReference type="Pfam" id="PF00350">
    <property type="entry name" value="Dynamin_N"/>
    <property type="match status" value="1"/>
</dbReference>
<name>A0A4Q0SV40_9BACT</name>